<reference evidence="3" key="3">
    <citation type="submission" date="2025-08" db="UniProtKB">
        <authorList>
            <consortium name="Ensembl"/>
        </authorList>
    </citation>
    <scope>IDENTIFICATION</scope>
    <source>
        <strain evidence="3">HNI</strain>
    </source>
</reference>
<name>A0A3P9MJN2_ORYLA</name>
<dbReference type="InterPro" id="IPR000643">
    <property type="entry name" value="Iodothyronine_deiodinase"/>
</dbReference>
<dbReference type="GO" id="GO:0004800">
    <property type="term" value="F:thyroxine 5'-deiodinase activity"/>
    <property type="evidence" value="ECO:0007669"/>
    <property type="project" value="InterPro"/>
</dbReference>
<comment type="similarity">
    <text evidence="1">Belongs to the iodothyronine deiodinase family.</text>
</comment>
<sequence length="279" mass="31721">MPQQPPESRAVAWERQRSEGPPLRSLTLLPAEMMDDSSGVQMARALKQAALCLMLLPRFLLAAVMLWLLDFLCIRRKMLLKMGERQDSPDDPPLCVSDSNKMFTLESLRAVWHGQKLDVLKTAQLGQTAPNTEVVLVQERRQVRILDCMKGNRPLILNFGSYIADFLVVYIEEAHPSDGWVSSDAPHQIPKHRCLEDRLRAAALMLTEVPGSKVVVDNMDNSSNAAYGAYFERLYIVRDETVVYQGGRGPEEYRISELKTWLQQYRKELLNSQNAVLHV</sequence>
<dbReference type="GO" id="GO:0042446">
    <property type="term" value="P:hormone biosynthetic process"/>
    <property type="evidence" value="ECO:0007669"/>
    <property type="project" value="UniProtKB-KW"/>
</dbReference>
<dbReference type="Proteomes" id="UP000265180">
    <property type="component" value="Chromosome 24"/>
</dbReference>
<reference evidence="3" key="4">
    <citation type="submission" date="2025-09" db="UniProtKB">
        <authorList>
            <consortium name="Ensembl"/>
        </authorList>
    </citation>
    <scope>IDENTIFICATION</scope>
    <source>
        <strain evidence="3">HNI</strain>
    </source>
</reference>
<comment type="function">
    <text evidence="1">Responsible for the deiodination of T4 (3,5,3',5'-tetraiodothyronine).</text>
</comment>
<reference key="1">
    <citation type="journal article" date="2007" name="Nature">
        <title>The medaka draft genome and insights into vertebrate genome evolution.</title>
        <authorList>
            <person name="Kasahara M."/>
            <person name="Naruse K."/>
            <person name="Sasaki S."/>
            <person name="Nakatani Y."/>
            <person name="Qu W."/>
            <person name="Ahsan B."/>
            <person name="Yamada T."/>
            <person name="Nagayasu Y."/>
            <person name="Doi K."/>
            <person name="Kasai Y."/>
            <person name="Jindo T."/>
            <person name="Kobayashi D."/>
            <person name="Shimada A."/>
            <person name="Toyoda A."/>
            <person name="Kuroki Y."/>
            <person name="Fujiyama A."/>
            <person name="Sasaki T."/>
            <person name="Shimizu A."/>
            <person name="Asakawa S."/>
            <person name="Shimizu N."/>
            <person name="Hashimoto S."/>
            <person name="Yang J."/>
            <person name="Lee Y."/>
            <person name="Matsushima K."/>
            <person name="Sugano S."/>
            <person name="Sakaizumi M."/>
            <person name="Narita T."/>
            <person name="Ohishi K."/>
            <person name="Haga S."/>
            <person name="Ohta F."/>
            <person name="Nomoto H."/>
            <person name="Nogata K."/>
            <person name="Morishita T."/>
            <person name="Endo T."/>
            <person name="Shin-I T."/>
            <person name="Takeda H."/>
            <person name="Morishita S."/>
            <person name="Kohara Y."/>
        </authorList>
    </citation>
    <scope>NUCLEOTIDE SEQUENCE [LARGE SCALE GENOMIC DNA]</scope>
    <source>
        <strain>Hd-rR</strain>
    </source>
</reference>
<keyword evidence="2" id="KW-1133">Transmembrane helix</keyword>
<dbReference type="PANTHER" id="PTHR11781">
    <property type="entry name" value="IODOTHYRONINE DEIODINASE"/>
    <property type="match status" value="1"/>
</dbReference>
<evidence type="ECO:0000313" key="3">
    <source>
        <dbReference type="Ensembl" id="ENSORLP00020033085.1"/>
    </source>
</evidence>
<protein>
    <recommendedName>
        <fullName evidence="1">Iodothyronine deiodinase</fullName>
    </recommendedName>
</protein>
<evidence type="ECO:0000256" key="1">
    <source>
        <dbReference type="RuleBase" id="RU000676"/>
    </source>
</evidence>
<keyword evidence="1" id="KW-0893">Thyroid hormones biosynthesis</keyword>
<dbReference type="Pfam" id="PF00837">
    <property type="entry name" value="T4_deiodinase"/>
    <property type="match status" value="2"/>
</dbReference>
<dbReference type="PIRSF" id="PIRSF001330">
    <property type="entry name" value="IOD"/>
    <property type="match status" value="1"/>
</dbReference>
<keyword evidence="2" id="KW-0812">Transmembrane</keyword>
<reference evidence="3 4" key="2">
    <citation type="submission" date="2017-04" db="EMBL/GenBank/DDBJ databases">
        <title>CpG methylation of centromeres and impact of large insertions on vertebrate speciation.</title>
        <authorList>
            <person name="Ichikawa K."/>
            <person name="Yoshimura J."/>
            <person name="Morishita S."/>
        </authorList>
    </citation>
    <scope>NUCLEOTIDE SEQUENCE</scope>
    <source>
        <strain evidence="3 4">HNI</strain>
    </source>
</reference>
<keyword evidence="1" id="KW-0560">Oxidoreductase</keyword>
<proteinExistence type="inferred from homology"/>
<evidence type="ECO:0000313" key="4">
    <source>
        <dbReference type="Proteomes" id="UP000265180"/>
    </source>
</evidence>
<accession>A0A3P9MJN2</accession>
<feature type="transmembrane region" description="Helical" evidence="2">
    <location>
        <begin position="48"/>
        <end position="72"/>
    </location>
</feature>
<keyword evidence="1" id="KW-0712">Selenocysteine</keyword>
<organism evidence="3 4">
    <name type="scientific">Oryzias latipes</name>
    <name type="common">Japanese rice fish</name>
    <name type="synonym">Japanese killifish</name>
    <dbReference type="NCBI Taxonomy" id="8090"/>
    <lineage>
        <taxon>Eukaryota</taxon>
        <taxon>Metazoa</taxon>
        <taxon>Chordata</taxon>
        <taxon>Craniata</taxon>
        <taxon>Vertebrata</taxon>
        <taxon>Euteleostomi</taxon>
        <taxon>Actinopterygii</taxon>
        <taxon>Neopterygii</taxon>
        <taxon>Teleostei</taxon>
        <taxon>Neoteleostei</taxon>
        <taxon>Acanthomorphata</taxon>
        <taxon>Ovalentaria</taxon>
        <taxon>Atherinomorphae</taxon>
        <taxon>Beloniformes</taxon>
        <taxon>Adrianichthyidae</taxon>
        <taxon>Oryziinae</taxon>
        <taxon>Oryzias</taxon>
    </lineage>
</organism>
<dbReference type="Gene3D" id="3.40.30.10">
    <property type="entry name" value="Glutaredoxin"/>
    <property type="match status" value="1"/>
</dbReference>
<dbReference type="Ensembl" id="ENSORLT00020026605.1">
    <property type="protein sequence ID" value="ENSORLP00020033085.1"/>
    <property type="gene ID" value="ENSORLG00020018927.1"/>
</dbReference>
<dbReference type="AlphaFoldDB" id="A0A3P9MJN2"/>
<evidence type="ECO:0000256" key="2">
    <source>
        <dbReference type="SAM" id="Phobius"/>
    </source>
</evidence>
<keyword evidence="2" id="KW-0472">Membrane</keyword>
<dbReference type="PANTHER" id="PTHR11781:SF4">
    <property type="entry name" value="THYROXINE 5-DEIODINASE"/>
    <property type="match status" value="1"/>
</dbReference>